<gene>
    <name evidence="1" type="ORF">S100892_01134</name>
</gene>
<dbReference type="EMBL" id="CP021474">
    <property type="protein sequence ID" value="ARW19707.1"/>
    <property type="molecule type" value="Genomic_DNA"/>
</dbReference>
<reference evidence="1 2" key="1">
    <citation type="submission" date="2017-05" db="EMBL/GenBank/DDBJ databases">
        <title>Genome sequence of Pediococcus pentosaceus strain SRCM100892.</title>
        <authorList>
            <person name="Cho S.H."/>
        </authorList>
    </citation>
    <scope>NUCLEOTIDE SEQUENCE [LARGE SCALE GENOMIC DNA]</scope>
    <source>
        <strain evidence="1 2">SRCM100892</strain>
    </source>
</reference>
<dbReference type="AlphaFoldDB" id="A0A1Y0VYX9"/>
<dbReference type="Proteomes" id="UP000196118">
    <property type="component" value="Chromosome"/>
</dbReference>
<protein>
    <submittedName>
        <fullName evidence="1">Uncharacterized protein</fullName>
    </submittedName>
</protein>
<organism evidence="1 2">
    <name type="scientific">Pediococcus pentosaceus</name>
    <dbReference type="NCBI Taxonomy" id="1255"/>
    <lineage>
        <taxon>Bacteria</taxon>
        <taxon>Bacillati</taxon>
        <taxon>Bacillota</taxon>
        <taxon>Bacilli</taxon>
        <taxon>Lactobacillales</taxon>
        <taxon>Lactobacillaceae</taxon>
        <taxon>Pediococcus</taxon>
    </lineage>
</organism>
<sequence length="72" mass="8417">MKAKIGDYVRIPSGEVYQVKEVITRWKPKTPIDIFGRIDERTIFVLDKGFRGRKIEIADYQCEYFRGMSEAG</sequence>
<accession>A0A1Y0VYX9</accession>
<proteinExistence type="predicted"/>
<name>A0A1Y0VYX9_PEDPE</name>
<evidence type="ECO:0000313" key="1">
    <source>
        <dbReference type="EMBL" id="ARW19707.1"/>
    </source>
</evidence>
<evidence type="ECO:0000313" key="2">
    <source>
        <dbReference type="Proteomes" id="UP000196118"/>
    </source>
</evidence>